<evidence type="ECO:0000313" key="1">
    <source>
        <dbReference type="EMBL" id="KAH7991246.1"/>
    </source>
</evidence>
<keyword evidence="2" id="KW-1185">Reference proteome</keyword>
<accession>A0ACB8EF10</accession>
<comment type="caution">
    <text evidence="1">The sequence shown here is derived from an EMBL/GenBank/DDBJ whole genome shotgun (WGS) entry which is preliminary data.</text>
</comment>
<protein>
    <submittedName>
        <fullName evidence="1">Uncharacterized protein</fullName>
    </submittedName>
</protein>
<proteinExistence type="predicted"/>
<gene>
    <name evidence="1" type="ORF">K3G42_003542</name>
</gene>
<evidence type="ECO:0000313" key="2">
    <source>
        <dbReference type="Proteomes" id="UP000827872"/>
    </source>
</evidence>
<sequence length="207" mass="22459">MSYIRGNRVVAVRRKTNDVPFPLLSLLPRSGRGRPCQHSGLRTQEAGGNVTCASPVDTAPFLGVSRVGRSRGGGLRPGRLRIAREEASNVNETTVETDKSISSKGVLESLSRGSQERISFPAEDVKEMAGNFLGFSLERDTEDESQSSGLILQGGTLKAMEGQQLMTSASSPEWREGKVLSTYYSGHERRPDLGKGEGLETVLRTLH</sequence>
<dbReference type="Proteomes" id="UP000827872">
    <property type="component" value="Linkage Group LG03"/>
</dbReference>
<name>A0ACB8EF10_9SAUR</name>
<organism evidence="1 2">
    <name type="scientific">Sphaerodactylus townsendi</name>
    <dbReference type="NCBI Taxonomy" id="933632"/>
    <lineage>
        <taxon>Eukaryota</taxon>
        <taxon>Metazoa</taxon>
        <taxon>Chordata</taxon>
        <taxon>Craniata</taxon>
        <taxon>Vertebrata</taxon>
        <taxon>Euteleostomi</taxon>
        <taxon>Lepidosauria</taxon>
        <taxon>Squamata</taxon>
        <taxon>Bifurcata</taxon>
        <taxon>Gekkota</taxon>
        <taxon>Sphaerodactylidae</taxon>
        <taxon>Sphaerodactylus</taxon>
    </lineage>
</organism>
<reference evidence="1" key="1">
    <citation type="submission" date="2021-08" db="EMBL/GenBank/DDBJ databases">
        <title>The first chromosome-level gecko genome reveals the dynamic sex chromosomes of Neotropical dwarf geckos (Sphaerodactylidae: Sphaerodactylus).</title>
        <authorList>
            <person name="Pinto B.J."/>
            <person name="Keating S.E."/>
            <person name="Gamble T."/>
        </authorList>
    </citation>
    <scope>NUCLEOTIDE SEQUENCE</scope>
    <source>
        <strain evidence="1">TG3544</strain>
    </source>
</reference>
<dbReference type="EMBL" id="CM037616">
    <property type="protein sequence ID" value="KAH7991246.1"/>
    <property type="molecule type" value="Genomic_DNA"/>
</dbReference>